<proteinExistence type="predicted"/>
<evidence type="ECO:0000313" key="9">
    <source>
        <dbReference type="EMBL" id="PWS34134.1"/>
    </source>
</evidence>
<keyword evidence="3" id="KW-0436">Ligase</keyword>
<keyword evidence="10" id="KW-1185">Reference proteome</keyword>
<comment type="subcellular location">
    <subcellularLocation>
        <location evidence="1">Membrane</location>
        <topology evidence="1">Peripheral membrane protein</topology>
    </subcellularLocation>
</comment>
<dbReference type="SUPFAM" id="SSF56801">
    <property type="entry name" value="Acetyl-CoA synthetase-like"/>
    <property type="match status" value="1"/>
</dbReference>
<evidence type="ECO:0000256" key="2">
    <source>
        <dbReference type="ARBA" id="ARBA00005005"/>
    </source>
</evidence>
<dbReference type="GO" id="GO:0004467">
    <property type="term" value="F:long-chain fatty acid-CoA ligase activity"/>
    <property type="evidence" value="ECO:0007669"/>
    <property type="project" value="UniProtKB-EC"/>
</dbReference>
<dbReference type="InterPro" id="IPR045851">
    <property type="entry name" value="AMP-bd_C_sf"/>
</dbReference>
<comment type="pathway">
    <text evidence="2">Lipid metabolism; fatty acid beta-oxidation.</text>
</comment>
<dbReference type="EC" id="6.2.1.3" evidence="4"/>
<dbReference type="Gene3D" id="3.40.50.12780">
    <property type="entry name" value="N-terminal domain of ligase-like"/>
    <property type="match status" value="1"/>
</dbReference>
<dbReference type="EMBL" id="QGNA01000008">
    <property type="protein sequence ID" value="PWS34134.1"/>
    <property type="molecule type" value="Genomic_DNA"/>
</dbReference>
<dbReference type="PANTHER" id="PTHR43767">
    <property type="entry name" value="LONG-CHAIN-FATTY-ACID--COA LIGASE"/>
    <property type="match status" value="1"/>
</dbReference>
<evidence type="ECO:0000256" key="5">
    <source>
        <dbReference type="ARBA" id="ARBA00039545"/>
    </source>
</evidence>
<reference evidence="10" key="1">
    <citation type="submission" date="2018-05" db="EMBL/GenBank/DDBJ databases">
        <authorList>
            <person name="Du Z."/>
            <person name="Wang X."/>
        </authorList>
    </citation>
    <scope>NUCLEOTIDE SEQUENCE [LARGE SCALE GENOMIC DNA]</scope>
    <source>
        <strain evidence="10">CQN31</strain>
    </source>
</reference>
<name>A0A317F4Q9_9PROT</name>
<dbReference type="GO" id="GO:0016020">
    <property type="term" value="C:membrane"/>
    <property type="evidence" value="ECO:0007669"/>
    <property type="project" value="UniProtKB-SubCell"/>
</dbReference>
<dbReference type="CDD" id="cd04433">
    <property type="entry name" value="AFD_class_I"/>
    <property type="match status" value="1"/>
</dbReference>
<feature type="domain" description="AMP-binding enzyme C-terminal" evidence="8">
    <location>
        <begin position="438"/>
        <end position="502"/>
    </location>
</feature>
<gene>
    <name evidence="9" type="ORF">DFH01_26255</name>
</gene>
<evidence type="ECO:0000256" key="1">
    <source>
        <dbReference type="ARBA" id="ARBA00004170"/>
    </source>
</evidence>
<evidence type="ECO:0000256" key="4">
    <source>
        <dbReference type="ARBA" id="ARBA00026121"/>
    </source>
</evidence>
<dbReference type="Pfam" id="PF13193">
    <property type="entry name" value="AMP-binding_C"/>
    <property type="match status" value="1"/>
</dbReference>
<dbReference type="Gene3D" id="3.30.300.30">
    <property type="match status" value="1"/>
</dbReference>
<dbReference type="Pfam" id="PF00501">
    <property type="entry name" value="AMP-binding"/>
    <property type="match status" value="1"/>
</dbReference>
<dbReference type="InterPro" id="IPR050237">
    <property type="entry name" value="ATP-dep_AMP-bd_enzyme"/>
</dbReference>
<protein>
    <recommendedName>
        <fullName evidence="5">Long-chain-fatty-acid--CoA ligase</fullName>
        <ecNumber evidence="4">6.2.1.3</ecNumber>
    </recommendedName>
    <alternativeName>
        <fullName evidence="6">Long-chain acyl-CoA synthetase</fullName>
    </alternativeName>
</protein>
<dbReference type="InterPro" id="IPR042099">
    <property type="entry name" value="ANL_N_sf"/>
</dbReference>
<dbReference type="Proteomes" id="UP000245765">
    <property type="component" value="Unassembled WGS sequence"/>
</dbReference>
<evidence type="ECO:0000259" key="7">
    <source>
        <dbReference type="Pfam" id="PF00501"/>
    </source>
</evidence>
<sequence length="523" mass="53415">MPGAGSVKPRAGLWRRGRGGTMMAGMARPATLPALLETTAARNPRGAALPGFDWAGVAGAVRRIAGGLAAAGIGPGDRVALFLPNRPGFLLLLLALARRGACAVLLNTRFRAAELAPLLAGAQPKAIAVARDFPAVDADAILGSVPPEARASLRLAIGVDALGEGALAGLPVLPFAALRGADEADRSTPDADCLTFTTSGTTAGPKLVLHRQRSIATHAQDVAARIGTAAPGAAFLAAVPLCGTFGLAAAMAALAGGAAIHPMERFDAAAADALIRREGVTHLVGGDDLLLMLAEAASGRPYARFAFTGFANFHGNAERVMAASAALNLAVRGVYGSSEAQALFALQDPAGPHAAVGGGTPASAEAAFRIAEDGELLLRGPSLFDRYLGDEAATARARVEGWFRSGDLAEAQPEGGFGFLTRAGDALRLGGFLVSPEEIESFLLAQPGVTAAQVVALDGRAIAFLIPGAAYDEAALHAACERSLARFKVPARFVTLAEFPTTDGPNGRKVQRAALREMARGAR</sequence>
<dbReference type="InterPro" id="IPR025110">
    <property type="entry name" value="AMP-bd_C"/>
</dbReference>
<dbReference type="PANTHER" id="PTHR43767:SF8">
    <property type="entry name" value="LONG-CHAIN-FATTY-ACID--COA LIGASE"/>
    <property type="match status" value="1"/>
</dbReference>
<evidence type="ECO:0000259" key="8">
    <source>
        <dbReference type="Pfam" id="PF13193"/>
    </source>
</evidence>
<evidence type="ECO:0000313" key="10">
    <source>
        <dbReference type="Proteomes" id="UP000245765"/>
    </source>
</evidence>
<organism evidence="9 10">
    <name type="scientific">Falsiroseomonas bella</name>
    <dbReference type="NCBI Taxonomy" id="2184016"/>
    <lineage>
        <taxon>Bacteria</taxon>
        <taxon>Pseudomonadati</taxon>
        <taxon>Pseudomonadota</taxon>
        <taxon>Alphaproteobacteria</taxon>
        <taxon>Acetobacterales</taxon>
        <taxon>Roseomonadaceae</taxon>
        <taxon>Falsiroseomonas</taxon>
    </lineage>
</organism>
<evidence type="ECO:0000256" key="3">
    <source>
        <dbReference type="ARBA" id="ARBA00022598"/>
    </source>
</evidence>
<dbReference type="InterPro" id="IPR000873">
    <property type="entry name" value="AMP-dep_synth/lig_dom"/>
</dbReference>
<accession>A0A317F4Q9</accession>
<comment type="caution">
    <text evidence="9">The sequence shown here is derived from an EMBL/GenBank/DDBJ whole genome shotgun (WGS) entry which is preliminary data.</text>
</comment>
<dbReference type="AlphaFoldDB" id="A0A317F4Q9"/>
<evidence type="ECO:0000256" key="6">
    <source>
        <dbReference type="ARBA" id="ARBA00042773"/>
    </source>
</evidence>
<feature type="domain" description="AMP-dependent synthetase/ligase" evidence="7">
    <location>
        <begin position="53"/>
        <end position="388"/>
    </location>
</feature>